<protein>
    <submittedName>
        <fullName evidence="3">Uncharacterized protein</fullName>
    </submittedName>
</protein>
<feature type="transmembrane region" description="Helical" evidence="2">
    <location>
        <begin position="49"/>
        <end position="70"/>
    </location>
</feature>
<proteinExistence type="predicted"/>
<reference evidence="3 4" key="1">
    <citation type="submission" date="2019-11" db="EMBL/GenBank/DDBJ databases">
        <title>Agromyces kandeliae sp. nov., isolated from mangrove soil.</title>
        <authorList>
            <person name="Wang R."/>
        </authorList>
    </citation>
    <scope>NUCLEOTIDE SEQUENCE [LARGE SCALE GENOMIC DNA]</scope>
    <source>
        <strain evidence="3 4">JCM 11433</strain>
    </source>
</reference>
<feature type="coiled-coil region" evidence="1">
    <location>
        <begin position="69"/>
        <end position="110"/>
    </location>
</feature>
<gene>
    <name evidence="3" type="ORF">GJ743_09805</name>
</gene>
<evidence type="ECO:0000313" key="3">
    <source>
        <dbReference type="EMBL" id="MTH68662.1"/>
    </source>
</evidence>
<evidence type="ECO:0000256" key="1">
    <source>
        <dbReference type="SAM" id="Coils"/>
    </source>
</evidence>
<dbReference type="AlphaFoldDB" id="A0A6I3M967"/>
<dbReference type="EMBL" id="WMLB01000023">
    <property type="protein sequence ID" value="MTH68662.1"/>
    <property type="molecule type" value="Genomic_DNA"/>
</dbReference>
<keyword evidence="2" id="KW-0472">Membrane</keyword>
<dbReference type="Proteomes" id="UP000433071">
    <property type="component" value="Unassembled WGS sequence"/>
</dbReference>
<evidence type="ECO:0000256" key="2">
    <source>
        <dbReference type="SAM" id="Phobius"/>
    </source>
</evidence>
<keyword evidence="2" id="KW-0812">Transmembrane</keyword>
<keyword evidence="4" id="KW-1185">Reference proteome</keyword>
<dbReference type="OrthoDB" id="166978at2"/>
<comment type="caution">
    <text evidence="3">The sequence shown here is derived from an EMBL/GenBank/DDBJ whole genome shotgun (WGS) entry which is preliminary data.</text>
</comment>
<dbReference type="RefSeq" id="WP_155051759.1">
    <property type="nucleotide sequence ID" value="NZ_BAAAIB010000002.1"/>
</dbReference>
<name>A0A6I3M967_9MICO</name>
<evidence type="ECO:0000313" key="4">
    <source>
        <dbReference type="Proteomes" id="UP000433071"/>
    </source>
</evidence>
<keyword evidence="1" id="KW-0175">Coiled coil</keyword>
<organism evidence="3 4">
    <name type="scientific">Agromyces bracchium</name>
    <dbReference type="NCBI Taxonomy" id="88376"/>
    <lineage>
        <taxon>Bacteria</taxon>
        <taxon>Bacillati</taxon>
        <taxon>Actinomycetota</taxon>
        <taxon>Actinomycetes</taxon>
        <taxon>Micrococcales</taxon>
        <taxon>Microbacteriaceae</taxon>
        <taxon>Agromyces</taxon>
    </lineage>
</organism>
<sequence>MSEHENEHTNEQTTKTAAATIAERTIEEAEQPPGAETTPSRRRLERTTLILLGGLAVAIVTAVVLGVAVANANRELAASEAETAELSAQVADLETDLEDVTASRDQYRDDASRVAEREIEVSKREDEVTAREEAITAEEERVAATTLLDGFAYTVGQTMEAGTYEANATGGTCYWEITTTGSNYSDIVDNDLGTRGVIRVTVSAGQDFSSQRCGDWRKVG</sequence>
<accession>A0A6I3M967</accession>
<keyword evidence="2" id="KW-1133">Transmembrane helix</keyword>